<dbReference type="Proteomes" id="UP000216998">
    <property type="component" value="Unassembled WGS sequence"/>
</dbReference>
<name>A0A255Z5A8_9PROT</name>
<dbReference type="OrthoDB" id="8449384at2"/>
<dbReference type="PROSITE" id="PS50110">
    <property type="entry name" value="RESPONSE_REGULATORY"/>
    <property type="match status" value="1"/>
</dbReference>
<dbReference type="CDD" id="cd00156">
    <property type="entry name" value="REC"/>
    <property type="match status" value="1"/>
</dbReference>
<feature type="domain" description="Response regulatory" evidence="3">
    <location>
        <begin position="25"/>
        <end position="144"/>
    </location>
</feature>
<accession>A0A255Z5A8</accession>
<proteinExistence type="predicted"/>
<feature type="modified residue" description="4-aspartylphosphate" evidence="2">
    <location>
        <position position="75"/>
    </location>
</feature>
<evidence type="ECO:0000313" key="5">
    <source>
        <dbReference type="Proteomes" id="UP000216998"/>
    </source>
</evidence>
<dbReference type="PANTHER" id="PTHR44591">
    <property type="entry name" value="STRESS RESPONSE REGULATOR PROTEIN 1"/>
    <property type="match status" value="1"/>
</dbReference>
<sequence>MARSIRRHPAWGGRPMPDYDFRSLAVVIVDHESNTRRLLRGILARMGVDKILDLPDTSELSAAMIAVQPDLLFIDADASDPGGLKFVQGLRHAQAPHNPFVGVIVTTWQPTQPLLLRFNSTGADDMMVKPFSTKQVQDRLTNLIEARKSFVVTADYIGPDRRRQPREGIQIPLFEVPNTLRMKALGQFDRNRAADAIADSLDAINQQKIVRSGFQVAFLIDFALPGLMAGADRMSGDHLLRAGLALEDMMRRLKPESDVRKQAESYAAIIRKAVDQFKTTPDQPLHGPQALRVAAMGVAALTSRRADLTAVENEVRGAVNAYRTRLAQIAQAKAEQQQVSERDMAGEKPAG</sequence>
<dbReference type="AlphaFoldDB" id="A0A255Z5A8"/>
<organism evidence="4 5">
    <name type="scientific">Niveispirillum lacus</name>
    <dbReference type="NCBI Taxonomy" id="1981099"/>
    <lineage>
        <taxon>Bacteria</taxon>
        <taxon>Pseudomonadati</taxon>
        <taxon>Pseudomonadota</taxon>
        <taxon>Alphaproteobacteria</taxon>
        <taxon>Rhodospirillales</taxon>
        <taxon>Azospirillaceae</taxon>
        <taxon>Niveispirillum</taxon>
    </lineage>
</organism>
<dbReference type="Gene3D" id="3.40.50.2300">
    <property type="match status" value="1"/>
</dbReference>
<comment type="caution">
    <text evidence="4">The sequence shown here is derived from an EMBL/GenBank/DDBJ whole genome shotgun (WGS) entry which is preliminary data.</text>
</comment>
<dbReference type="PANTHER" id="PTHR44591:SF3">
    <property type="entry name" value="RESPONSE REGULATORY DOMAIN-CONTAINING PROTEIN"/>
    <property type="match status" value="1"/>
</dbReference>
<evidence type="ECO:0000256" key="2">
    <source>
        <dbReference type="PROSITE-ProRule" id="PRU00169"/>
    </source>
</evidence>
<dbReference type="InterPro" id="IPR001789">
    <property type="entry name" value="Sig_transdc_resp-reg_receiver"/>
</dbReference>
<protein>
    <recommendedName>
        <fullName evidence="3">Response regulatory domain-containing protein</fullName>
    </recommendedName>
</protein>
<dbReference type="SMART" id="SM00448">
    <property type="entry name" value="REC"/>
    <property type="match status" value="1"/>
</dbReference>
<dbReference type="Pfam" id="PF00072">
    <property type="entry name" value="Response_reg"/>
    <property type="match status" value="1"/>
</dbReference>
<keyword evidence="1 2" id="KW-0597">Phosphoprotein</keyword>
<keyword evidence="5" id="KW-1185">Reference proteome</keyword>
<reference evidence="4 5" key="1">
    <citation type="submission" date="2017-07" db="EMBL/GenBank/DDBJ databases">
        <title>Niveispirillum cyanobacteriorum sp. nov., isolated from cyanobacterial aggregates in a eutrophic lake.</title>
        <authorList>
            <person name="Cai H."/>
        </authorList>
    </citation>
    <scope>NUCLEOTIDE SEQUENCE [LARGE SCALE GENOMIC DNA]</scope>
    <source>
        <strain evidence="5">TH1-14</strain>
    </source>
</reference>
<dbReference type="EMBL" id="NOXU01000024">
    <property type="protein sequence ID" value="OYQ35820.1"/>
    <property type="molecule type" value="Genomic_DNA"/>
</dbReference>
<gene>
    <name evidence="4" type="ORF">CHU95_05985</name>
</gene>
<evidence type="ECO:0000259" key="3">
    <source>
        <dbReference type="PROSITE" id="PS50110"/>
    </source>
</evidence>
<evidence type="ECO:0000256" key="1">
    <source>
        <dbReference type="ARBA" id="ARBA00022553"/>
    </source>
</evidence>
<dbReference type="GO" id="GO:0000160">
    <property type="term" value="P:phosphorelay signal transduction system"/>
    <property type="evidence" value="ECO:0007669"/>
    <property type="project" value="InterPro"/>
</dbReference>
<evidence type="ECO:0000313" key="4">
    <source>
        <dbReference type="EMBL" id="OYQ35820.1"/>
    </source>
</evidence>
<dbReference type="InterPro" id="IPR050595">
    <property type="entry name" value="Bact_response_regulator"/>
</dbReference>
<dbReference type="SUPFAM" id="SSF52172">
    <property type="entry name" value="CheY-like"/>
    <property type="match status" value="1"/>
</dbReference>
<dbReference type="InterPro" id="IPR011006">
    <property type="entry name" value="CheY-like_superfamily"/>
</dbReference>